<dbReference type="EMBL" id="FLUL01000001">
    <property type="protein sequence ID" value="SBW04486.1"/>
    <property type="molecule type" value="Genomic_DNA"/>
</dbReference>
<evidence type="ECO:0000256" key="1">
    <source>
        <dbReference type="ARBA" id="ARBA00022763"/>
    </source>
</evidence>
<evidence type="ECO:0000313" key="3">
    <source>
        <dbReference type="EMBL" id="SBW04486.1"/>
    </source>
</evidence>
<dbReference type="RefSeq" id="WP_296950469.1">
    <property type="nucleotide sequence ID" value="NZ_LT599021.1"/>
</dbReference>
<proteinExistence type="predicted"/>
<dbReference type="Pfam" id="PF01035">
    <property type="entry name" value="DNA_binding_1"/>
    <property type="match status" value="1"/>
</dbReference>
<accession>A0A212JYH5</accession>
<dbReference type="GO" id="GO:0006281">
    <property type="term" value="P:DNA repair"/>
    <property type="evidence" value="ECO:0007669"/>
    <property type="project" value="InterPro"/>
</dbReference>
<dbReference type="PANTHER" id="PTHR42942:SF1">
    <property type="entry name" value="ALKYLTRANSFERASE-LIKE PROTEIN 1"/>
    <property type="match status" value="1"/>
</dbReference>
<feature type="domain" description="Methylated-DNA-[protein]-cysteine S-methyltransferase DNA binding" evidence="2">
    <location>
        <begin position="8"/>
        <end position="91"/>
    </location>
</feature>
<name>A0A212JYH5_9BACT</name>
<dbReference type="PANTHER" id="PTHR42942">
    <property type="entry name" value="6-O-METHYLGUANINE DNA METHYLTRANSFERASE"/>
    <property type="match status" value="1"/>
</dbReference>
<keyword evidence="1" id="KW-0227">DNA damage</keyword>
<dbReference type="GO" id="GO:0003824">
    <property type="term" value="F:catalytic activity"/>
    <property type="evidence" value="ECO:0007669"/>
    <property type="project" value="InterPro"/>
</dbReference>
<dbReference type="InterPro" id="IPR052520">
    <property type="entry name" value="ATL_DNA_repair"/>
</dbReference>
<organism evidence="3">
    <name type="scientific">uncultured Dysgonomonas sp</name>
    <dbReference type="NCBI Taxonomy" id="206096"/>
    <lineage>
        <taxon>Bacteria</taxon>
        <taxon>Pseudomonadati</taxon>
        <taxon>Bacteroidota</taxon>
        <taxon>Bacteroidia</taxon>
        <taxon>Bacteroidales</taxon>
        <taxon>Dysgonomonadaceae</taxon>
        <taxon>Dysgonomonas</taxon>
        <taxon>environmental samples</taxon>
    </lineage>
</organism>
<sequence>MAHLDKEDFRRGVYDVVMSIPYGRATSYGAIAKAIGYPNMSRLVGRVMGECNSVISGIPAHRVVNSQGVLSAKEAFGNSNEMQKLLEEEGVNVVNDRIINWKKVFWDPTEELTIE</sequence>
<gene>
    <name evidence="3" type="ORF">KL86DYS2_12620</name>
</gene>
<dbReference type="InterPro" id="IPR014048">
    <property type="entry name" value="MethylDNA_cys_MeTrfase_DNA-bd"/>
</dbReference>
<evidence type="ECO:0000259" key="2">
    <source>
        <dbReference type="Pfam" id="PF01035"/>
    </source>
</evidence>
<protein>
    <recommendedName>
        <fullName evidence="2">Methylated-DNA-[protein]-cysteine S-methyltransferase DNA binding domain-containing protein</fullName>
    </recommendedName>
</protein>
<reference evidence="3" key="1">
    <citation type="submission" date="2016-04" db="EMBL/GenBank/DDBJ databases">
        <authorList>
            <person name="Evans L.H."/>
            <person name="Alamgir A."/>
            <person name="Owens N."/>
            <person name="Weber N.D."/>
            <person name="Virtaneva K."/>
            <person name="Barbian K."/>
            <person name="Babar A."/>
            <person name="Rosenke K."/>
        </authorList>
    </citation>
    <scope>NUCLEOTIDE SEQUENCE</scope>
    <source>
        <strain evidence="3">86-2</strain>
    </source>
</reference>
<dbReference type="InterPro" id="IPR036388">
    <property type="entry name" value="WH-like_DNA-bd_sf"/>
</dbReference>
<dbReference type="AlphaFoldDB" id="A0A212JYH5"/>
<dbReference type="Gene3D" id="1.10.10.10">
    <property type="entry name" value="Winged helix-like DNA-binding domain superfamily/Winged helix DNA-binding domain"/>
    <property type="match status" value="1"/>
</dbReference>
<dbReference type="CDD" id="cd06445">
    <property type="entry name" value="ATase"/>
    <property type="match status" value="1"/>
</dbReference>
<dbReference type="NCBIfam" id="TIGR00589">
    <property type="entry name" value="ogt"/>
    <property type="match status" value="1"/>
</dbReference>
<dbReference type="InterPro" id="IPR036217">
    <property type="entry name" value="MethylDNA_cys_MeTrfase_DNAb"/>
</dbReference>
<dbReference type="SUPFAM" id="SSF46767">
    <property type="entry name" value="Methylated DNA-protein cysteine methyltransferase, C-terminal domain"/>
    <property type="match status" value="1"/>
</dbReference>